<dbReference type="PANTHER" id="PTHR35936">
    <property type="entry name" value="MEMBRANE-BOUND LYTIC MUREIN TRANSGLYCOSYLASE F"/>
    <property type="match status" value="1"/>
</dbReference>
<accession>A0ABY1P5R2</accession>
<dbReference type="Proteomes" id="UP001157914">
    <property type="component" value="Unassembled WGS sequence"/>
</dbReference>
<dbReference type="EMBL" id="FXTT01000003">
    <property type="protein sequence ID" value="SMP27122.1"/>
    <property type="molecule type" value="Genomic_DNA"/>
</dbReference>
<keyword evidence="2" id="KW-0472">Membrane</keyword>
<keyword evidence="2" id="KW-0812">Transmembrane</keyword>
<dbReference type="SMART" id="SM00062">
    <property type="entry name" value="PBPb"/>
    <property type="match status" value="1"/>
</dbReference>
<evidence type="ECO:0000256" key="1">
    <source>
        <dbReference type="ARBA" id="ARBA00022729"/>
    </source>
</evidence>
<organism evidence="4 5">
    <name type="scientific">Roseibium denhamense</name>
    <dbReference type="NCBI Taxonomy" id="76305"/>
    <lineage>
        <taxon>Bacteria</taxon>
        <taxon>Pseudomonadati</taxon>
        <taxon>Pseudomonadota</taxon>
        <taxon>Alphaproteobacteria</taxon>
        <taxon>Hyphomicrobiales</taxon>
        <taxon>Stappiaceae</taxon>
        <taxon>Roseibium</taxon>
    </lineage>
</organism>
<dbReference type="PANTHER" id="PTHR35936:SF35">
    <property type="entry name" value="L-CYSTINE-BINDING PROTEIN TCYJ"/>
    <property type="match status" value="1"/>
</dbReference>
<feature type="transmembrane region" description="Helical" evidence="2">
    <location>
        <begin position="27"/>
        <end position="46"/>
    </location>
</feature>
<keyword evidence="1" id="KW-0732">Signal</keyword>
<dbReference type="Pfam" id="PF00497">
    <property type="entry name" value="SBP_bac_3"/>
    <property type="match status" value="1"/>
</dbReference>
<feature type="domain" description="Solute-binding protein family 3/N-terminal" evidence="3">
    <location>
        <begin position="54"/>
        <end position="282"/>
    </location>
</feature>
<keyword evidence="2" id="KW-1133">Transmembrane helix</keyword>
<evidence type="ECO:0000313" key="5">
    <source>
        <dbReference type="Proteomes" id="UP001157914"/>
    </source>
</evidence>
<reference evidence="4 5" key="1">
    <citation type="submission" date="2017-05" db="EMBL/GenBank/DDBJ databases">
        <authorList>
            <person name="Varghese N."/>
            <person name="Submissions S."/>
        </authorList>
    </citation>
    <scope>NUCLEOTIDE SEQUENCE [LARGE SCALE GENOMIC DNA]</scope>
    <source>
        <strain evidence="4 5">DSM 15949</strain>
    </source>
</reference>
<gene>
    <name evidence="4" type="ORF">SAMN06265374_2858</name>
</gene>
<dbReference type="Gene3D" id="3.40.190.10">
    <property type="entry name" value="Periplasmic binding protein-like II"/>
    <property type="match status" value="2"/>
</dbReference>
<keyword evidence="5" id="KW-1185">Reference proteome</keyword>
<evidence type="ECO:0000259" key="3">
    <source>
        <dbReference type="SMART" id="SM00062"/>
    </source>
</evidence>
<proteinExistence type="predicted"/>
<sequence>MDQCKALSKTDPLPYGPIRIKKTVWRLFLGIALMLVVLTSTARFPASAENCPNPLRIHVPQDYEPFSYKTSEGQIVGIDFEFVQAVLHRAGCQIEFYEMPFQRAVVELSAGRLDMTMFSSITDERRAFAHFSVPYRNETAGLVIRSADTGKFDISSLEDILSLNLLLAHDIGTYRGDPFETFLQKPEAQKHIVQVSGSEQSLQMLLKGRITAIVETPAAVFSLARSLNVEDQIEEHPFLLWSEPVHLMFSNKSVPKTFVDQVDAIISKRVTTDDYQAHFGSMSLQTGDGNTSTN</sequence>
<dbReference type="RefSeq" id="WP_196220625.1">
    <property type="nucleotide sequence ID" value="NZ_BAAAEA010000002.1"/>
</dbReference>
<name>A0ABY1P5R2_9HYPH</name>
<comment type="caution">
    <text evidence="4">The sequence shown here is derived from an EMBL/GenBank/DDBJ whole genome shotgun (WGS) entry which is preliminary data.</text>
</comment>
<protein>
    <submittedName>
        <fullName evidence="4">Amino acid ABC transporter substrate-binding protein, PAAT family</fullName>
    </submittedName>
</protein>
<evidence type="ECO:0000256" key="2">
    <source>
        <dbReference type="SAM" id="Phobius"/>
    </source>
</evidence>
<dbReference type="InterPro" id="IPR001638">
    <property type="entry name" value="Solute-binding_3/MltF_N"/>
</dbReference>
<evidence type="ECO:0000313" key="4">
    <source>
        <dbReference type="EMBL" id="SMP27122.1"/>
    </source>
</evidence>
<dbReference type="SUPFAM" id="SSF53850">
    <property type="entry name" value="Periplasmic binding protein-like II"/>
    <property type="match status" value="1"/>
</dbReference>